<feature type="region of interest" description="Disordered" evidence="1">
    <location>
        <begin position="1"/>
        <end position="42"/>
    </location>
</feature>
<sequence length="121" mass="12628">MAAPAAAAEERAMKNPSVGLSDPAEPPGRAGGGFPEDPETQRDDVLDFLKKEVGSDLKSLKNVLTGSSSLPPKVSAALSAAEDAVSSVEDLLQREGLVSNELEQVATDSRGERSSVYPKHP</sequence>
<evidence type="ECO:0000256" key="1">
    <source>
        <dbReference type="SAM" id="MobiDB-lite"/>
    </source>
</evidence>
<dbReference type="EMBL" id="SRLO01007023">
    <property type="protein sequence ID" value="TNN28325.1"/>
    <property type="molecule type" value="Genomic_DNA"/>
</dbReference>
<dbReference type="OrthoDB" id="2189254at2759"/>
<comment type="caution">
    <text evidence="2">The sequence shown here is derived from an EMBL/GenBank/DDBJ whole genome shotgun (WGS) entry which is preliminary data.</text>
</comment>
<proteinExistence type="predicted"/>
<dbReference type="AlphaFoldDB" id="A0A4Z2EHT7"/>
<reference evidence="2 3" key="1">
    <citation type="submission" date="2019-03" db="EMBL/GenBank/DDBJ databases">
        <title>First draft genome of Liparis tanakae, snailfish: a comprehensive survey of snailfish specific genes.</title>
        <authorList>
            <person name="Kim W."/>
            <person name="Song I."/>
            <person name="Jeong J.-H."/>
            <person name="Kim D."/>
            <person name="Kim S."/>
            <person name="Ryu S."/>
            <person name="Song J.Y."/>
            <person name="Lee S.K."/>
        </authorList>
    </citation>
    <scope>NUCLEOTIDE SEQUENCE [LARGE SCALE GENOMIC DNA]</scope>
    <source>
        <tissue evidence="2">Muscle</tissue>
    </source>
</reference>
<name>A0A4Z2EHT7_9TELE</name>
<protein>
    <submittedName>
        <fullName evidence="2">Uncharacterized protein</fullName>
    </submittedName>
</protein>
<feature type="region of interest" description="Disordered" evidence="1">
    <location>
        <begin position="102"/>
        <end position="121"/>
    </location>
</feature>
<dbReference type="Proteomes" id="UP000314294">
    <property type="component" value="Unassembled WGS sequence"/>
</dbReference>
<organism evidence="2 3">
    <name type="scientific">Liparis tanakae</name>
    <name type="common">Tanaka's snailfish</name>
    <dbReference type="NCBI Taxonomy" id="230148"/>
    <lineage>
        <taxon>Eukaryota</taxon>
        <taxon>Metazoa</taxon>
        <taxon>Chordata</taxon>
        <taxon>Craniata</taxon>
        <taxon>Vertebrata</taxon>
        <taxon>Euteleostomi</taxon>
        <taxon>Actinopterygii</taxon>
        <taxon>Neopterygii</taxon>
        <taxon>Teleostei</taxon>
        <taxon>Neoteleostei</taxon>
        <taxon>Acanthomorphata</taxon>
        <taxon>Eupercaria</taxon>
        <taxon>Perciformes</taxon>
        <taxon>Cottioidei</taxon>
        <taxon>Cottales</taxon>
        <taxon>Liparidae</taxon>
        <taxon>Liparis</taxon>
    </lineage>
</organism>
<accession>A0A4Z2EHT7</accession>
<keyword evidence="3" id="KW-1185">Reference proteome</keyword>
<gene>
    <name evidence="2" type="ORF">EYF80_061526</name>
</gene>
<evidence type="ECO:0000313" key="3">
    <source>
        <dbReference type="Proteomes" id="UP000314294"/>
    </source>
</evidence>
<evidence type="ECO:0000313" key="2">
    <source>
        <dbReference type="EMBL" id="TNN28325.1"/>
    </source>
</evidence>